<accession>A0A1I4JLX2</accession>
<evidence type="ECO:0000313" key="2">
    <source>
        <dbReference type="Proteomes" id="UP000199144"/>
    </source>
</evidence>
<organism evidence="1 2">
    <name type="scientific">Shimia aestuarii</name>
    <dbReference type="NCBI Taxonomy" id="254406"/>
    <lineage>
        <taxon>Bacteria</taxon>
        <taxon>Pseudomonadati</taxon>
        <taxon>Pseudomonadota</taxon>
        <taxon>Alphaproteobacteria</taxon>
        <taxon>Rhodobacterales</taxon>
        <taxon>Roseobacteraceae</taxon>
    </lineage>
</organism>
<dbReference type="GO" id="GO:0005975">
    <property type="term" value="P:carbohydrate metabolic process"/>
    <property type="evidence" value="ECO:0007669"/>
    <property type="project" value="InterPro"/>
</dbReference>
<protein>
    <recommendedName>
        <fullName evidence="3">Polysaccharide deacetylase</fullName>
    </recommendedName>
</protein>
<dbReference type="RefSeq" id="WP_093091576.1">
    <property type="nucleotide sequence ID" value="NZ_FOTQ01000001.1"/>
</dbReference>
<gene>
    <name evidence="1" type="ORF">SAMN04488042_1011085</name>
</gene>
<dbReference type="EMBL" id="FOTQ01000001">
    <property type="protein sequence ID" value="SFL67605.1"/>
    <property type="molecule type" value="Genomic_DNA"/>
</dbReference>
<dbReference type="STRING" id="254406.SAMN04488042_1011085"/>
<dbReference type="SUPFAM" id="SSF88713">
    <property type="entry name" value="Glycoside hydrolase/deacetylase"/>
    <property type="match status" value="1"/>
</dbReference>
<dbReference type="InterPro" id="IPR011330">
    <property type="entry name" value="Glyco_hydro/deAcase_b/a-brl"/>
</dbReference>
<evidence type="ECO:0008006" key="3">
    <source>
        <dbReference type="Google" id="ProtNLM"/>
    </source>
</evidence>
<keyword evidence="2" id="KW-1185">Reference proteome</keyword>
<sequence>MRVDFASLRAELTLWRAQGKSFPLWWRDDDAVAPTAALDRLAVLSHETGVPVHLAIIPSEATPDLARALDDSFVPVVHGWAHANNAPEGQKKAEFGPGRPKAEIEADLKAGLARMEDLFGARLARMFVPPWNRLDNGALPLLQSLGYESVSTYLPRKSVDAVPGLEQINTHIDPIFWRGTRGLVPPEAILEQTVALLRDRREGRSDNAEPLGYLTHHLVHDADIWEFSRQFILELCEGPVTLFRQNGKDRT</sequence>
<dbReference type="AlphaFoldDB" id="A0A1I4JLX2"/>
<dbReference type="Gene3D" id="3.20.20.370">
    <property type="entry name" value="Glycoside hydrolase/deacetylase"/>
    <property type="match status" value="1"/>
</dbReference>
<dbReference type="InterPro" id="IPR049591">
    <property type="entry name" value="CE4_u4-like"/>
</dbReference>
<dbReference type="Proteomes" id="UP000199144">
    <property type="component" value="Unassembled WGS sequence"/>
</dbReference>
<reference evidence="1 2" key="1">
    <citation type="submission" date="2016-10" db="EMBL/GenBank/DDBJ databases">
        <authorList>
            <person name="de Groot N.N."/>
        </authorList>
    </citation>
    <scope>NUCLEOTIDE SEQUENCE [LARGE SCALE GENOMIC DNA]</scope>
    <source>
        <strain evidence="1 2">DSM 15283</strain>
    </source>
</reference>
<name>A0A1I4JLX2_9RHOB</name>
<dbReference type="OrthoDB" id="6086702at2"/>
<evidence type="ECO:0000313" key="1">
    <source>
        <dbReference type="EMBL" id="SFL67605.1"/>
    </source>
</evidence>
<proteinExistence type="predicted"/>
<dbReference type="CDD" id="cd10928">
    <property type="entry name" value="CE4_u4"/>
    <property type="match status" value="1"/>
</dbReference>